<feature type="chain" id="PRO_5020938146" evidence="10">
    <location>
        <begin position="24"/>
        <end position="269"/>
    </location>
</feature>
<feature type="signal peptide" evidence="10">
    <location>
        <begin position="1"/>
        <end position="23"/>
    </location>
</feature>
<comment type="caution">
    <text evidence="12">The sequence shown here is derived from an EMBL/GenBank/DDBJ whole genome shotgun (WGS) entry which is preliminary data.</text>
</comment>
<evidence type="ECO:0000313" key="13">
    <source>
        <dbReference type="Proteomes" id="UP000308705"/>
    </source>
</evidence>
<feature type="domain" description="Peptidase S11 D-alanyl-D-alanine carboxypeptidase A N-terminal" evidence="11">
    <location>
        <begin position="23"/>
        <end position="245"/>
    </location>
</feature>
<evidence type="ECO:0000256" key="4">
    <source>
        <dbReference type="ARBA" id="ARBA00022960"/>
    </source>
</evidence>
<evidence type="ECO:0000256" key="3">
    <source>
        <dbReference type="ARBA" id="ARBA00022801"/>
    </source>
</evidence>
<gene>
    <name evidence="12" type="ORF">FDA94_18115</name>
</gene>
<protein>
    <submittedName>
        <fullName evidence="12">D-alanyl-D-alanine carboxypeptidase</fullName>
    </submittedName>
</protein>
<dbReference type="GO" id="GO:0008360">
    <property type="term" value="P:regulation of cell shape"/>
    <property type="evidence" value="ECO:0007669"/>
    <property type="project" value="UniProtKB-KW"/>
</dbReference>
<keyword evidence="2 10" id="KW-0732">Signal</keyword>
<dbReference type="GO" id="GO:0071555">
    <property type="term" value="P:cell wall organization"/>
    <property type="evidence" value="ECO:0007669"/>
    <property type="project" value="UniProtKB-KW"/>
</dbReference>
<evidence type="ECO:0000256" key="5">
    <source>
        <dbReference type="ARBA" id="ARBA00022984"/>
    </source>
</evidence>
<dbReference type="InterPro" id="IPR012338">
    <property type="entry name" value="Beta-lactam/transpept-like"/>
</dbReference>
<dbReference type="OrthoDB" id="3530815at2"/>
<evidence type="ECO:0000313" key="12">
    <source>
        <dbReference type="EMBL" id="TKK87409.1"/>
    </source>
</evidence>
<dbReference type="RefSeq" id="WP_137248243.1">
    <property type="nucleotide sequence ID" value="NZ_SZQA01000016.1"/>
</dbReference>
<feature type="active site" evidence="7">
    <location>
        <position position="115"/>
    </location>
</feature>
<organism evidence="12 13">
    <name type="scientific">Herbidospora galbida</name>
    <dbReference type="NCBI Taxonomy" id="2575442"/>
    <lineage>
        <taxon>Bacteria</taxon>
        <taxon>Bacillati</taxon>
        <taxon>Actinomycetota</taxon>
        <taxon>Actinomycetes</taxon>
        <taxon>Streptosporangiales</taxon>
        <taxon>Streptosporangiaceae</taxon>
        <taxon>Herbidospora</taxon>
    </lineage>
</organism>
<dbReference type="PANTHER" id="PTHR21581">
    <property type="entry name" value="D-ALANYL-D-ALANINE CARBOXYPEPTIDASE"/>
    <property type="match status" value="1"/>
</dbReference>
<dbReference type="GO" id="GO:0006508">
    <property type="term" value="P:proteolysis"/>
    <property type="evidence" value="ECO:0007669"/>
    <property type="project" value="InterPro"/>
</dbReference>
<dbReference type="AlphaFoldDB" id="A0A4U3MFS2"/>
<accession>A0A4U3MFS2</accession>
<dbReference type="Pfam" id="PF00768">
    <property type="entry name" value="Peptidase_S11"/>
    <property type="match status" value="1"/>
</dbReference>
<keyword evidence="13" id="KW-1185">Reference proteome</keyword>
<comment type="similarity">
    <text evidence="1 9">Belongs to the peptidase S11 family.</text>
</comment>
<evidence type="ECO:0000256" key="10">
    <source>
        <dbReference type="SAM" id="SignalP"/>
    </source>
</evidence>
<keyword evidence="4" id="KW-0133">Cell shape</keyword>
<keyword evidence="5" id="KW-0573">Peptidoglycan synthesis</keyword>
<dbReference type="PRINTS" id="PR00725">
    <property type="entry name" value="DADACBPTASE1"/>
</dbReference>
<evidence type="ECO:0000256" key="9">
    <source>
        <dbReference type="RuleBase" id="RU004016"/>
    </source>
</evidence>
<keyword evidence="6" id="KW-0961">Cell wall biogenesis/degradation</keyword>
<feature type="active site" description="Proton acceptor" evidence="7">
    <location>
        <position position="59"/>
    </location>
</feature>
<dbReference type="Gene3D" id="3.40.710.10">
    <property type="entry name" value="DD-peptidase/beta-lactamase superfamily"/>
    <property type="match status" value="1"/>
</dbReference>
<name>A0A4U3MFS2_9ACTN</name>
<evidence type="ECO:0000256" key="8">
    <source>
        <dbReference type="PIRSR" id="PIRSR618044-2"/>
    </source>
</evidence>
<evidence type="ECO:0000256" key="2">
    <source>
        <dbReference type="ARBA" id="ARBA00022729"/>
    </source>
</evidence>
<dbReference type="InterPro" id="IPR018044">
    <property type="entry name" value="Peptidase_S11"/>
</dbReference>
<evidence type="ECO:0000256" key="1">
    <source>
        <dbReference type="ARBA" id="ARBA00007164"/>
    </source>
</evidence>
<evidence type="ECO:0000256" key="7">
    <source>
        <dbReference type="PIRSR" id="PIRSR618044-1"/>
    </source>
</evidence>
<keyword evidence="12" id="KW-0121">Carboxypeptidase</keyword>
<dbReference type="PANTHER" id="PTHR21581:SF33">
    <property type="entry name" value="D-ALANYL-D-ALANINE CARBOXYPEPTIDASE DACB"/>
    <property type="match status" value="1"/>
</dbReference>
<feature type="active site" description="Acyl-ester intermediate" evidence="7">
    <location>
        <position position="56"/>
    </location>
</feature>
<dbReference type="EMBL" id="SZQA01000016">
    <property type="protein sequence ID" value="TKK87409.1"/>
    <property type="molecule type" value="Genomic_DNA"/>
</dbReference>
<reference evidence="12 13" key="1">
    <citation type="submission" date="2019-04" db="EMBL/GenBank/DDBJ databases">
        <title>Herbidospora sp. NEAU-GS14.nov., a novel actinomycete isolated from soil.</title>
        <authorList>
            <person name="Han L."/>
        </authorList>
    </citation>
    <scope>NUCLEOTIDE SEQUENCE [LARGE SCALE GENOMIC DNA]</scope>
    <source>
        <strain evidence="12 13">NEAU-GS14</strain>
    </source>
</reference>
<proteinExistence type="inferred from homology"/>
<evidence type="ECO:0000259" key="11">
    <source>
        <dbReference type="Pfam" id="PF00768"/>
    </source>
</evidence>
<feature type="binding site" evidence="8">
    <location>
        <position position="216"/>
    </location>
    <ligand>
        <name>substrate</name>
    </ligand>
</feature>
<dbReference type="InterPro" id="IPR001967">
    <property type="entry name" value="Peptidase_S11_N"/>
</dbReference>
<dbReference type="Proteomes" id="UP000308705">
    <property type="component" value="Unassembled WGS sequence"/>
</dbReference>
<dbReference type="GO" id="GO:0009252">
    <property type="term" value="P:peptidoglycan biosynthetic process"/>
    <property type="evidence" value="ECO:0007669"/>
    <property type="project" value="UniProtKB-KW"/>
</dbReference>
<evidence type="ECO:0000256" key="6">
    <source>
        <dbReference type="ARBA" id="ARBA00023316"/>
    </source>
</evidence>
<keyword evidence="3" id="KW-0378">Hydrolase</keyword>
<dbReference type="GO" id="GO:0009002">
    <property type="term" value="F:serine-type D-Ala-D-Ala carboxypeptidase activity"/>
    <property type="evidence" value="ECO:0007669"/>
    <property type="project" value="InterPro"/>
</dbReference>
<keyword evidence="12" id="KW-0645">Protease</keyword>
<dbReference type="SUPFAM" id="SSF56601">
    <property type="entry name" value="beta-lactamase/transpeptidase-like"/>
    <property type="match status" value="1"/>
</dbReference>
<sequence>MRAVVLVSAALTWAIVLSAPAHADPRVTASEVYVVDLTSGTVPYAKHEDRRVPVASLTKVMTAYVVRRQADLDDLVTITAADVNHAHSTGATHAGLRAGERLTVRQLLYALLLPSAADASNALARAYGPGKRRFVNRMNAAARALDLDDTRFVNADGMPAPGQYSTARDQLELTRVVLKDRVLAQIARTRVARAAGHTWTNTNKLLGTTPGVIGLKTGFTRAAGYCLAFAARRDGHTYLGVILGDTGDLRRFTTARNLLSWAERVSDRR</sequence>